<evidence type="ECO:0000313" key="2">
    <source>
        <dbReference type="Proteomes" id="UP000225379"/>
    </source>
</evidence>
<dbReference type="RefSeq" id="WP_098738634.1">
    <property type="nucleotide sequence ID" value="NZ_PDKW01000042.1"/>
</dbReference>
<organism evidence="1 2">
    <name type="scientific">Azospirillum palustre</name>
    <dbReference type="NCBI Taxonomy" id="2044885"/>
    <lineage>
        <taxon>Bacteria</taxon>
        <taxon>Pseudomonadati</taxon>
        <taxon>Pseudomonadota</taxon>
        <taxon>Alphaproteobacteria</taxon>
        <taxon>Rhodospirillales</taxon>
        <taxon>Azospirillaceae</taxon>
        <taxon>Azospirillum</taxon>
    </lineage>
</organism>
<protein>
    <submittedName>
        <fullName evidence="1">Uncharacterized protein</fullName>
    </submittedName>
</protein>
<sequence length="71" mass="7862">MASKAEIAWIYRNRDGLPAEIKAHNYGVTIRRARGDSWEAPENQYRCLATEMEAPAIQAEVSAIQAELSAA</sequence>
<gene>
    <name evidence="1" type="ORF">CRT60_21965</name>
</gene>
<reference evidence="2" key="1">
    <citation type="submission" date="2017-10" db="EMBL/GenBank/DDBJ databases">
        <authorList>
            <person name="Kravchenko I.K."/>
            <person name="Grouzdev D.S."/>
        </authorList>
    </citation>
    <scope>NUCLEOTIDE SEQUENCE [LARGE SCALE GENOMIC DNA]</scope>
    <source>
        <strain evidence="2">B2</strain>
    </source>
</reference>
<accession>A0A2B8BDX5</accession>
<dbReference type="AlphaFoldDB" id="A0A2B8BDX5"/>
<keyword evidence="2" id="KW-1185">Reference proteome</keyword>
<name>A0A2B8BDX5_9PROT</name>
<dbReference type="Proteomes" id="UP000225379">
    <property type="component" value="Unassembled WGS sequence"/>
</dbReference>
<dbReference type="EMBL" id="PDKW01000042">
    <property type="protein sequence ID" value="PGH55919.1"/>
    <property type="molecule type" value="Genomic_DNA"/>
</dbReference>
<proteinExistence type="predicted"/>
<evidence type="ECO:0000313" key="1">
    <source>
        <dbReference type="EMBL" id="PGH55919.1"/>
    </source>
</evidence>
<comment type="caution">
    <text evidence="1">The sequence shown here is derived from an EMBL/GenBank/DDBJ whole genome shotgun (WGS) entry which is preliminary data.</text>
</comment>